<accession>A0A515D991</accession>
<evidence type="ECO:0000313" key="2">
    <source>
        <dbReference type="Proteomes" id="UP000316798"/>
    </source>
</evidence>
<name>A0A515D991_9BURK</name>
<evidence type="ECO:0000313" key="1">
    <source>
        <dbReference type="EMBL" id="QDL36977.1"/>
    </source>
</evidence>
<sequence>MHAAKSQLLRVELRALRPTQMTVGYEEVQTKKAAWQHMEHNERESFLAEHWFPGVRGPKGNFYIVDHHHLGMALIEEGIQTGRLMLLNDFSALALNEFWVVMAHNQWAHPYDGRGKRCDLDAIPKKIMQLKDDPYRSLEGQARRMGASTKDRTPFSEFLWADFFRHRIALKLLRNQPELALQKALELAHSPVASHLPGWSGEHGG</sequence>
<dbReference type="Gene3D" id="3.90.1530.10">
    <property type="entry name" value="Conserved hypothetical protein from pyrococcus furiosus pfu- 392566-001, ParB domain"/>
    <property type="match status" value="1"/>
</dbReference>
<protein>
    <submittedName>
        <fullName evidence="1">Chromosome partitioning protein ParB</fullName>
    </submittedName>
</protein>
<dbReference type="InterPro" id="IPR014956">
    <property type="entry name" value="ParBc_2"/>
</dbReference>
<dbReference type="InterPro" id="IPR036086">
    <property type="entry name" value="ParB/Sulfiredoxin_sf"/>
</dbReference>
<dbReference type="Proteomes" id="UP000316798">
    <property type="component" value="Chromosome"/>
</dbReference>
<dbReference type="Pfam" id="PF08857">
    <property type="entry name" value="ParBc_2"/>
    <property type="match status" value="1"/>
</dbReference>
<dbReference type="CDD" id="cd16390">
    <property type="entry name" value="ParB_N_Srx_like"/>
    <property type="match status" value="1"/>
</dbReference>
<dbReference type="AlphaFoldDB" id="A0A515D991"/>
<dbReference type="PIRSF" id="PIRSF029669">
    <property type="entry name" value="UCP029669"/>
    <property type="match status" value="1"/>
</dbReference>
<dbReference type="SUPFAM" id="SSF110849">
    <property type="entry name" value="ParB/Sulfiredoxin"/>
    <property type="match status" value="1"/>
</dbReference>
<keyword evidence="2" id="KW-1185">Reference proteome</keyword>
<dbReference type="KEGG" id="rhf:EUB48_06520"/>
<dbReference type="OrthoDB" id="323572at2"/>
<reference evidence="1 2" key="1">
    <citation type="submission" date="2019-01" db="EMBL/GenBank/DDBJ databases">
        <title>Genomic insights into a novel species Rhodoferax sp.</title>
        <authorList>
            <person name="Jin L."/>
        </authorList>
    </citation>
    <scope>NUCLEOTIDE SEQUENCE [LARGE SCALE GENOMIC DNA]</scope>
    <source>
        <strain evidence="1 2">CHu59-6-5</strain>
    </source>
</reference>
<dbReference type="Gene3D" id="1.10.8.10">
    <property type="entry name" value="DNA helicase RuvA subunit, C-terminal domain"/>
    <property type="match status" value="1"/>
</dbReference>
<dbReference type="RefSeq" id="WP_142818132.1">
    <property type="nucleotide sequence ID" value="NZ_CP035503.1"/>
</dbReference>
<organism evidence="1 2">
    <name type="scientific">Rhodoferax sediminis</name>
    <dbReference type="NCBI Taxonomy" id="2509614"/>
    <lineage>
        <taxon>Bacteria</taxon>
        <taxon>Pseudomonadati</taxon>
        <taxon>Pseudomonadota</taxon>
        <taxon>Betaproteobacteria</taxon>
        <taxon>Burkholderiales</taxon>
        <taxon>Comamonadaceae</taxon>
        <taxon>Rhodoferax</taxon>
    </lineage>
</organism>
<dbReference type="EMBL" id="CP035503">
    <property type="protein sequence ID" value="QDL36977.1"/>
    <property type="molecule type" value="Genomic_DNA"/>
</dbReference>
<proteinExistence type="predicted"/>
<dbReference type="InterPro" id="IPR016932">
    <property type="entry name" value="UCP029669"/>
</dbReference>
<gene>
    <name evidence="1" type="ORF">EUB48_06520</name>
</gene>